<dbReference type="InterPro" id="IPR002575">
    <property type="entry name" value="Aminoglycoside_PTrfase"/>
</dbReference>
<accession>A0A0G1XMP3</accession>
<sequence length="376" mass="42428">MRDDERDALKESGYCEHGNNPVTCLACKKREGQEGEPTQQEKKVGQAKGLLESIGGTIDVAVRPFKQFDEKRHERFFIQKGELNGRAVVFKVGETASADRLRGESRNMRLLEAAQSDLESPLDIHIVRQVGELFVGDTMTGLATEYLEDDPSLKAELSADQKIQVIGRVIDNVQKLPVSDEVLRTSGLDVHDAQKISADGEYFSSVLEEQGFFDSEVAGKLKEVFRAAQTDLQDEQPVFVHGDAHGDNIFVKRGEDGNAEASLLDIEGLRISNRYHDWSEILNKAAFLQHLERTQPDLYAPIEGNVKNMWLDSEVPFEEDAIIQQVTGGDERQVRNFRVTRIYDMLTRIMAGRDGTHPLQKVRTELYRDLIKKELE</sequence>
<dbReference type="Gene3D" id="3.90.1200.10">
    <property type="match status" value="1"/>
</dbReference>
<gene>
    <name evidence="3" type="ORF">UY76_C0040G0010</name>
</gene>
<proteinExistence type="predicted"/>
<dbReference type="SUPFAM" id="SSF56112">
    <property type="entry name" value="Protein kinase-like (PK-like)"/>
    <property type="match status" value="1"/>
</dbReference>
<protein>
    <recommendedName>
        <fullName evidence="2">Aminoglycoside phosphotransferase domain-containing protein</fullName>
    </recommendedName>
</protein>
<dbReference type="Proteomes" id="UP000034054">
    <property type="component" value="Unassembled WGS sequence"/>
</dbReference>
<dbReference type="AlphaFoldDB" id="A0A0G1XMP3"/>
<evidence type="ECO:0000313" key="3">
    <source>
        <dbReference type="EMBL" id="KKW32120.1"/>
    </source>
</evidence>
<evidence type="ECO:0000259" key="2">
    <source>
        <dbReference type="Pfam" id="PF01636"/>
    </source>
</evidence>
<evidence type="ECO:0000313" key="4">
    <source>
        <dbReference type="Proteomes" id="UP000034054"/>
    </source>
</evidence>
<feature type="compositionally biased region" description="Basic and acidic residues" evidence="1">
    <location>
        <begin position="1"/>
        <end position="14"/>
    </location>
</feature>
<feature type="domain" description="Aminoglycoside phosphotransferase" evidence="2">
    <location>
        <begin position="75"/>
        <end position="277"/>
    </location>
</feature>
<reference evidence="3 4" key="1">
    <citation type="journal article" date="2015" name="Nature">
        <title>rRNA introns, odd ribosomes, and small enigmatic genomes across a large radiation of phyla.</title>
        <authorList>
            <person name="Brown C.T."/>
            <person name="Hug L.A."/>
            <person name="Thomas B.C."/>
            <person name="Sharon I."/>
            <person name="Castelle C.J."/>
            <person name="Singh A."/>
            <person name="Wilkins M.J."/>
            <person name="Williams K.H."/>
            <person name="Banfield J.F."/>
        </authorList>
    </citation>
    <scope>NUCLEOTIDE SEQUENCE [LARGE SCALE GENOMIC DNA]</scope>
</reference>
<feature type="region of interest" description="Disordered" evidence="1">
    <location>
        <begin position="1"/>
        <end position="20"/>
    </location>
</feature>
<organism evidence="3 4">
    <name type="scientific">Candidatus Uhrbacteria bacterium GW2011_GWA2_52_8d</name>
    <dbReference type="NCBI Taxonomy" id="1618979"/>
    <lineage>
        <taxon>Bacteria</taxon>
        <taxon>Candidatus Uhriibacteriota</taxon>
    </lineage>
</organism>
<dbReference type="EMBL" id="LCRH01000040">
    <property type="protein sequence ID" value="KKW32120.1"/>
    <property type="molecule type" value="Genomic_DNA"/>
</dbReference>
<dbReference type="InterPro" id="IPR011009">
    <property type="entry name" value="Kinase-like_dom_sf"/>
</dbReference>
<dbReference type="Pfam" id="PF01636">
    <property type="entry name" value="APH"/>
    <property type="match status" value="1"/>
</dbReference>
<evidence type="ECO:0000256" key="1">
    <source>
        <dbReference type="SAM" id="MobiDB-lite"/>
    </source>
</evidence>
<name>A0A0G1XMP3_9BACT</name>
<comment type="caution">
    <text evidence="3">The sequence shown here is derived from an EMBL/GenBank/DDBJ whole genome shotgun (WGS) entry which is preliminary data.</text>
</comment>